<feature type="domain" description="KANL3/Tex30 alpha/beta hydrolase-like" evidence="1">
    <location>
        <begin position="50"/>
        <end position="210"/>
    </location>
</feature>
<organism evidence="2 3">
    <name type="scientific">Koribacter versatilis (strain Ellin345)</name>
    <dbReference type="NCBI Taxonomy" id="204669"/>
    <lineage>
        <taxon>Bacteria</taxon>
        <taxon>Pseudomonadati</taxon>
        <taxon>Acidobacteriota</taxon>
        <taxon>Terriglobia</taxon>
        <taxon>Terriglobales</taxon>
        <taxon>Candidatus Korobacteraceae</taxon>
        <taxon>Candidatus Korobacter</taxon>
    </lineage>
</organism>
<keyword evidence="3" id="KW-1185">Reference proteome</keyword>
<dbReference type="InterPro" id="IPR029058">
    <property type="entry name" value="AB_hydrolase_fold"/>
</dbReference>
<evidence type="ECO:0000259" key="1">
    <source>
        <dbReference type="Pfam" id="PF20408"/>
    </source>
</evidence>
<dbReference type="Gene3D" id="3.40.50.1820">
    <property type="entry name" value="alpha/beta hydrolase"/>
    <property type="match status" value="1"/>
</dbReference>
<dbReference type="HOGENOM" id="CLU_086287_1_0_0"/>
<dbReference type="PANTHER" id="PTHR42103">
    <property type="entry name" value="ALPHA/BETA-HYDROLASES SUPERFAMILY PROTEIN"/>
    <property type="match status" value="1"/>
</dbReference>
<reference evidence="2 3" key="1">
    <citation type="journal article" date="2009" name="Appl. Environ. Microbiol.">
        <title>Three genomes from the phylum Acidobacteria provide insight into the lifestyles of these microorganisms in soils.</title>
        <authorList>
            <person name="Ward N.L."/>
            <person name="Challacombe J.F."/>
            <person name="Janssen P.H."/>
            <person name="Henrissat B."/>
            <person name="Coutinho P.M."/>
            <person name="Wu M."/>
            <person name="Xie G."/>
            <person name="Haft D.H."/>
            <person name="Sait M."/>
            <person name="Badger J."/>
            <person name="Barabote R.D."/>
            <person name="Bradley B."/>
            <person name="Brettin T.S."/>
            <person name="Brinkac L.M."/>
            <person name="Bruce D."/>
            <person name="Creasy T."/>
            <person name="Daugherty S.C."/>
            <person name="Davidsen T.M."/>
            <person name="DeBoy R.T."/>
            <person name="Detter J.C."/>
            <person name="Dodson R.J."/>
            <person name="Durkin A.S."/>
            <person name="Ganapathy A."/>
            <person name="Gwinn-Giglio M."/>
            <person name="Han C.S."/>
            <person name="Khouri H."/>
            <person name="Kiss H."/>
            <person name="Kothari S.P."/>
            <person name="Madupu R."/>
            <person name="Nelson K.E."/>
            <person name="Nelson W.C."/>
            <person name="Paulsen I."/>
            <person name="Penn K."/>
            <person name="Ren Q."/>
            <person name="Rosovitz M.J."/>
            <person name="Selengut J.D."/>
            <person name="Shrivastava S."/>
            <person name="Sullivan S.A."/>
            <person name="Tapia R."/>
            <person name="Thompson L.S."/>
            <person name="Watkins K.L."/>
            <person name="Yang Q."/>
            <person name="Yu C."/>
            <person name="Zafar N."/>
            <person name="Zhou L."/>
            <person name="Kuske C.R."/>
        </authorList>
    </citation>
    <scope>NUCLEOTIDE SEQUENCE [LARGE SCALE GENOMIC DNA]</scope>
    <source>
        <strain evidence="2 3">Ellin345</strain>
    </source>
</reference>
<dbReference type="Proteomes" id="UP000002432">
    <property type="component" value="Chromosome"/>
</dbReference>
<accession>Q1ISV5</accession>
<dbReference type="Pfam" id="PF20408">
    <property type="entry name" value="Abhydrolase_11"/>
    <property type="match status" value="1"/>
</dbReference>
<name>Q1ISV5_KORVE</name>
<dbReference type="EMBL" id="CP000360">
    <property type="protein sequence ID" value="ABF40045.1"/>
    <property type="molecule type" value="Genomic_DNA"/>
</dbReference>
<evidence type="ECO:0000313" key="3">
    <source>
        <dbReference type="Proteomes" id="UP000002432"/>
    </source>
</evidence>
<gene>
    <name evidence="2" type="ordered locus">Acid345_1042</name>
</gene>
<proteinExistence type="predicted"/>
<dbReference type="eggNOG" id="COG2945">
    <property type="taxonomic scope" value="Bacteria"/>
</dbReference>
<dbReference type="PANTHER" id="PTHR42103:SF2">
    <property type="entry name" value="AB HYDROLASE-1 DOMAIN-CONTAINING PROTEIN"/>
    <property type="match status" value="1"/>
</dbReference>
<dbReference type="STRING" id="204669.Acid345_1042"/>
<dbReference type="KEGG" id="aba:Acid345_1042"/>
<dbReference type="AlphaFoldDB" id="Q1ISV5"/>
<evidence type="ECO:0000313" key="2">
    <source>
        <dbReference type="EMBL" id="ABF40045.1"/>
    </source>
</evidence>
<dbReference type="EnsemblBacteria" id="ABF40045">
    <property type="protein sequence ID" value="ABF40045"/>
    <property type="gene ID" value="Acid345_1042"/>
</dbReference>
<sequence length="227" mass="25050">MEMTTHSTPNAQIRSFFLEGPAGRLEALLNAGKPDAQFAAVVCHPHPLYGGTMHNKVVYNAMKALRGFGFPVLRFNFRGTELSEGEHDYGAGERQDVQTALEWLKHEFSLPLIFAGFSFGAAVGLRAACPDPDVKALISLGTPVAAEGRSYTYEFLNECAKPKLFVSGDRDQFGPAERLYEVTAAAAEPKRFVLIHGADHFFAGQLESMKSAIEFWVRDTLLQPQRQ</sequence>
<dbReference type="InterPro" id="IPR046879">
    <property type="entry name" value="KANL3/Tex30_Abhydrolase"/>
</dbReference>
<protein>
    <recommendedName>
        <fullName evidence="1">KANL3/Tex30 alpha/beta hydrolase-like domain-containing protein</fullName>
    </recommendedName>
</protein>
<dbReference type="SUPFAM" id="SSF53474">
    <property type="entry name" value="alpha/beta-Hydrolases"/>
    <property type="match status" value="1"/>
</dbReference>